<gene>
    <name evidence="3" type="ORF">OS493_029704</name>
</gene>
<feature type="region of interest" description="Disordered" evidence="1">
    <location>
        <begin position="333"/>
        <end position="359"/>
    </location>
</feature>
<sequence>MKPFWICVILIPTLLGTSSASENIGKEVTSGVHVADDTQDSFRHKLIIDANLSHRNAVIEIDLTSVKMLVTLTVDTTNMKAVTTILQLHGDVRHNFTHSTLTSTAFAMKVACDTAKNPSKDKADMDIGTNHSGSSDGKCSFPRLNTRSEQQSIPREVLPTNNNPSWMAKSWNALYDNNPSWMDKPSNALYDVIISLFGWIELPKDINSNMFNWRSATMSTVDSTCPRDGVICESQYVQHGQHGYHEAKYPTNMFSASQRKENDKSMSNDKQNITATLKTNESSQQADHKPLLSLIDDHGRYWLPEKIPPELLPRFKMTSVYDDETKYSNLLANESVSRENVTDNQDNPTTKCNVPREPASTLLIEENPSTEDDGSSWLNQSENVTRMDNEKRLPTLLEHGETSSSSTETDNANSSADIDNEVDNVTHGNMSTGNTPNVTHDELMCPNHPADDGHWMKEVDKCVCLKDHDNVSLEIGDKTLLIDLTTRDNVLFHIPRVRKAKDDWIEESLTGHKFEMCPLRSKKPGLELEQCRSNATISPSDGTWYSPVSAASTKSWYKCKAGIQTIWLLANCE</sequence>
<name>A0A9W9Z9I8_9CNID</name>
<evidence type="ECO:0000313" key="3">
    <source>
        <dbReference type="EMBL" id="KAJ7377345.1"/>
    </source>
</evidence>
<keyword evidence="2" id="KW-0732">Signal</keyword>
<feature type="compositionally biased region" description="Low complexity" evidence="1">
    <location>
        <begin position="402"/>
        <end position="416"/>
    </location>
</feature>
<evidence type="ECO:0000256" key="2">
    <source>
        <dbReference type="SAM" id="SignalP"/>
    </source>
</evidence>
<dbReference type="AlphaFoldDB" id="A0A9W9Z9I8"/>
<feature type="region of interest" description="Disordered" evidence="1">
    <location>
        <begin position="116"/>
        <end position="161"/>
    </location>
</feature>
<feature type="compositionally biased region" description="Polar residues" evidence="1">
    <location>
        <begin position="342"/>
        <end position="352"/>
    </location>
</feature>
<feature type="compositionally biased region" description="Polar residues" evidence="1">
    <location>
        <begin position="129"/>
        <end position="161"/>
    </location>
</feature>
<dbReference type="Proteomes" id="UP001163046">
    <property type="component" value="Unassembled WGS sequence"/>
</dbReference>
<feature type="chain" id="PRO_5040836357" evidence="2">
    <location>
        <begin position="21"/>
        <end position="573"/>
    </location>
</feature>
<protein>
    <submittedName>
        <fullName evidence="3">Uncharacterized protein</fullName>
    </submittedName>
</protein>
<dbReference type="EMBL" id="MU826380">
    <property type="protein sequence ID" value="KAJ7377345.1"/>
    <property type="molecule type" value="Genomic_DNA"/>
</dbReference>
<accession>A0A9W9Z9I8</accession>
<organism evidence="3 4">
    <name type="scientific">Desmophyllum pertusum</name>
    <dbReference type="NCBI Taxonomy" id="174260"/>
    <lineage>
        <taxon>Eukaryota</taxon>
        <taxon>Metazoa</taxon>
        <taxon>Cnidaria</taxon>
        <taxon>Anthozoa</taxon>
        <taxon>Hexacorallia</taxon>
        <taxon>Scleractinia</taxon>
        <taxon>Caryophylliina</taxon>
        <taxon>Caryophylliidae</taxon>
        <taxon>Desmophyllum</taxon>
    </lineage>
</organism>
<evidence type="ECO:0000313" key="4">
    <source>
        <dbReference type="Proteomes" id="UP001163046"/>
    </source>
</evidence>
<feature type="region of interest" description="Disordered" evidence="1">
    <location>
        <begin position="397"/>
        <end position="419"/>
    </location>
</feature>
<feature type="signal peptide" evidence="2">
    <location>
        <begin position="1"/>
        <end position="20"/>
    </location>
</feature>
<comment type="caution">
    <text evidence="3">The sequence shown here is derived from an EMBL/GenBank/DDBJ whole genome shotgun (WGS) entry which is preliminary data.</text>
</comment>
<evidence type="ECO:0000256" key="1">
    <source>
        <dbReference type="SAM" id="MobiDB-lite"/>
    </source>
</evidence>
<proteinExistence type="predicted"/>
<keyword evidence="4" id="KW-1185">Reference proteome</keyword>
<reference evidence="3" key="1">
    <citation type="submission" date="2023-01" db="EMBL/GenBank/DDBJ databases">
        <title>Genome assembly of the deep-sea coral Lophelia pertusa.</title>
        <authorList>
            <person name="Herrera S."/>
            <person name="Cordes E."/>
        </authorList>
    </citation>
    <scope>NUCLEOTIDE SEQUENCE</scope>
    <source>
        <strain evidence="3">USNM1676648</strain>
        <tissue evidence="3">Polyp</tissue>
    </source>
</reference>